<dbReference type="EMBL" id="MPUH01000324">
    <property type="protein sequence ID" value="OMJ82861.1"/>
    <property type="molecule type" value="Genomic_DNA"/>
</dbReference>
<evidence type="ECO:0000256" key="11">
    <source>
        <dbReference type="SAM" id="MobiDB-lite"/>
    </source>
</evidence>
<organism evidence="13 14">
    <name type="scientific">Stentor coeruleus</name>
    <dbReference type="NCBI Taxonomy" id="5963"/>
    <lineage>
        <taxon>Eukaryota</taxon>
        <taxon>Sar</taxon>
        <taxon>Alveolata</taxon>
        <taxon>Ciliophora</taxon>
        <taxon>Postciliodesmatophora</taxon>
        <taxon>Heterotrichea</taxon>
        <taxon>Heterotrichida</taxon>
        <taxon>Stentoridae</taxon>
        <taxon>Stentor</taxon>
    </lineage>
</organism>
<comment type="catalytic activity">
    <reaction evidence="8">
        <text>L-threonyl-[protein] + ATP = O-phospho-L-threonyl-[protein] + ADP + H(+)</text>
        <dbReference type="Rhea" id="RHEA:46608"/>
        <dbReference type="Rhea" id="RHEA-COMP:11060"/>
        <dbReference type="Rhea" id="RHEA-COMP:11605"/>
        <dbReference type="ChEBI" id="CHEBI:15378"/>
        <dbReference type="ChEBI" id="CHEBI:30013"/>
        <dbReference type="ChEBI" id="CHEBI:30616"/>
        <dbReference type="ChEBI" id="CHEBI:61977"/>
        <dbReference type="ChEBI" id="CHEBI:456216"/>
        <dbReference type="EC" id="2.7.11.1"/>
    </reaction>
</comment>
<keyword evidence="3" id="KW-0723">Serine/threonine-protein kinase</keyword>
<keyword evidence="14" id="KW-1185">Reference proteome</keyword>
<evidence type="ECO:0000256" key="10">
    <source>
        <dbReference type="PROSITE-ProRule" id="PRU10141"/>
    </source>
</evidence>
<dbReference type="GO" id="GO:0004674">
    <property type="term" value="F:protein serine/threonine kinase activity"/>
    <property type="evidence" value="ECO:0007669"/>
    <property type="project" value="UniProtKB-KW"/>
</dbReference>
<evidence type="ECO:0000256" key="9">
    <source>
        <dbReference type="ARBA" id="ARBA00048679"/>
    </source>
</evidence>
<dbReference type="PANTHER" id="PTHR48012">
    <property type="entry name" value="STERILE20-LIKE KINASE, ISOFORM B-RELATED"/>
    <property type="match status" value="1"/>
</dbReference>
<dbReference type="OrthoDB" id="312324at2759"/>
<dbReference type="InterPro" id="IPR001245">
    <property type="entry name" value="Ser-Thr/Tyr_kinase_cat_dom"/>
</dbReference>
<comment type="caution">
    <text evidence="13">The sequence shown here is derived from an EMBL/GenBank/DDBJ whole genome shotgun (WGS) entry which is preliminary data.</text>
</comment>
<evidence type="ECO:0000256" key="1">
    <source>
        <dbReference type="ARBA" id="ARBA00008874"/>
    </source>
</evidence>
<evidence type="ECO:0000256" key="7">
    <source>
        <dbReference type="ARBA" id="ARBA00022840"/>
    </source>
</evidence>
<feature type="binding site" evidence="10">
    <location>
        <position position="36"/>
    </location>
    <ligand>
        <name>ATP</name>
        <dbReference type="ChEBI" id="CHEBI:30616"/>
    </ligand>
</feature>
<dbReference type="Gene3D" id="1.10.510.10">
    <property type="entry name" value="Transferase(Phosphotransferase) domain 1"/>
    <property type="match status" value="1"/>
</dbReference>
<dbReference type="EC" id="2.7.11.1" evidence="2"/>
<dbReference type="GO" id="GO:0005737">
    <property type="term" value="C:cytoplasm"/>
    <property type="evidence" value="ECO:0007669"/>
    <property type="project" value="TreeGrafter"/>
</dbReference>
<dbReference type="PANTHER" id="PTHR48012:SF10">
    <property type="entry name" value="FI20177P1"/>
    <property type="match status" value="1"/>
</dbReference>
<keyword evidence="7 10" id="KW-0067">ATP-binding</keyword>
<protein>
    <recommendedName>
        <fullName evidence="2">non-specific serine/threonine protein kinase</fullName>
        <ecNumber evidence="2">2.7.11.1</ecNumber>
    </recommendedName>
</protein>
<sequence>MDRLVQYEILEKIGKGSFGEVFKAFAKETGEIVAIKVIELNDENVPETINQEIQVLKESQNQRITKFYESFISNSQLYIVMEYVAGGSVKDIIKLRGPIPEIYIPILLREILLALNYLHSAKKIHRDVKAANILLSMDGQVKLADFGVAAKVTESVSKRNSFVGTPYWMAPEVISQSNYDAKADIWSLGITSIELATGNPPHYSIPPINALFKIQTDPPPLLDNSFSLAFRDFASLCLQKDMNLRPSAVSLLEHKFIKSAKKIYYLSDLLDSANINRKEHSRSYSNQAPVETVMKIPETTHRHSHSSESSKARQFNHRKNSSNCSSASNSTLKSVELNPSEEHLAVVNEEFPETHKLVKEPSFLTLLESAIGNIETKMEHLSSIDNLYTAVAELEIRDSKMMPKIFSEIMKIYINSYPAEYKQLFS</sequence>
<dbReference type="Pfam" id="PF00069">
    <property type="entry name" value="Pkinase"/>
    <property type="match status" value="1"/>
</dbReference>
<evidence type="ECO:0000259" key="12">
    <source>
        <dbReference type="PROSITE" id="PS50011"/>
    </source>
</evidence>
<keyword evidence="4" id="KW-0808">Transferase</keyword>
<feature type="domain" description="Protein kinase" evidence="12">
    <location>
        <begin position="7"/>
        <end position="257"/>
    </location>
</feature>
<reference evidence="13 14" key="1">
    <citation type="submission" date="2016-11" db="EMBL/GenBank/DDBJ databases">
        <title>The macronuclear genome of Stentor coeruleus: a giant cell with tiny introns.</title>
        <authorList>
            <person name="Slabodnick M."/>
            <person name="Ruby J.G."/>
            <person name="Reiff S.B."/>
            <person name="Swart E.C."/>
            <person name="Gosai S."/>
            <person name="Prabakaran S."/>
            <person name="Witkowska E."/>
            <person name="Larue G.E."/>
            <person name="Fisher S."/>
            <person name="Freeman R.M."/>
            <person name="Gunawardena J."/>
            <person name="Chu W."/>
            <person name="Stover N.A."/>
            <person name="Gregory B.D."/>
            <person name="Nowacki M."/>
            <person name="Derisi J."/>
            <person name="Roy S.W."/>
            <person name="Marshall W.F."/>
            <person name="Sood P."/>
        </authorList>
    </citation>
    <scope>NUCLEOTIDE SEQUENCE [LARGE SCALE GENOMIC DNA]</scope>
    <source>
        <strain evidence="13">WM001</strain>
    </source>
</reference>
<evidence type="ECO:0000313" key="13">
    <source>
        <dbReference type="EMBL" id="OMJ82861.1"/>
    </source>
</evidence>
<dbReference type="GO" id="GO:0005524">
    <property type="term" value="F:ATP binding"/>
    <property type="evidence" value="ECO:0007669"/>
    <property type="project" value="UniProtKB-UniRule"/>
</dbReference>
<evidence type="ECO:0000313" key="14">
    <source>
        <dbReference type="Proteomes" id="UP000187209"/>
    </source>
</evidence>
<accession>A0A1R2C1K7</accession>
<keyword evidence="5 10" id="KW-0547">Nucleotide-binding</keyword>
<dbReference type="InterPro" id="IPR011009">
    <property type="entry name" value="Kinase-like_dom_sf"/>
</dbReference>
<proteinExistence type="inferred from homology"/>
<name>A0A1R2C1K7_9CILI</name>
<evidence type="ECO:0000256" key="6">
    <source>
        <dbReference type="ARBA" id="ARBA00022777"/>
    </source>
</evidence>
<dbReference type="InterPro" id="IPR000719">
    <property type="entry name" value="Prot_kinase_dom"/>
</dbReference>
<comment type="catalytic activity">
    <reaction evidence="9">
        <text>L-seryl-[protein] + ATP = O-phospho-L-seryl-[protein] + ADP + H(+)</text>
        <dbReference type="Rhea" id="RHEA:17989"/>
        <dbReference type="Rhea" id="RHEA-COMP:9863"/>
        <dbReference type="Rhea" id="RHEA-COMP:11604"/>
        <dbReference type="ChEBI" id="CHEBI:15378"/>
        <dbReference type="ChEBI" id="CHEBI:29999"/>
        <dbReference type="ChEBI" id="CHEBI:30616"/>
        <dbReference type="ChEBI" id="CHEBI:83421"/>
        <dbReference type="ChEBI" id="CHEBI:456216"/>
        <dbReference type="EC" id="2.7.11.1"/>
    </reaction>
</comment>
<dbReference type="SUPFAM" id="SSF56112">
    <property type="entry name" value="Protein kinase-like (PK-like)"/>
    <property type="match status" value="1"/>
</dbReference>
<dbReference type="SMART" id="SM00220">
    <property type="entry name" value="S_TKc"/>
    <property type="match status" value="1"/>
</dbReference>
<feature type="compositionally biased region" description="Low complexity" evidence="11">
    <location>
        <begin position="321"/>
        <end position="330"/>
    </location>
</feature>
<dbReference type="Proteomes" id="UP000187209">
    <property type="component" value="Unassembled WGS sequence"/>
</dbReference>
<dbReference type="AlphaFoldDB" id="A0A1R2C1K7"/>
<dbReference type="PRINTS" id="PR00109">
    <property type="entry name" value="TYRKINASE"/>
</dbReference>
<evidence type="ECO:0000256" key="3">
    <source>
        <dbReference type="ARBA" id="ARBA00022527"/>
    </source>
</evidence>
<gene>
    <name evidence="13" type="ORF">SteCoe_16329</name>
</gene>
<dbReference type="PROSITE" id="PS00107">
    <property type="entry name" value="PROTEIN_KINASE_ATP"/>
    <property type="match status" value="1"/>
</dbReference>
<dbReference type="FunFam" id="1.10.510.10:FF:000421">
    <property type="entry name" value="Serine/threonine-protein kinase PAK 6"/>
    <property type="match status" value="1"/>
</dbReference>
<dbReference type="PROSITE" id="PS50011">
    <property type="entry name" value="PROTEIN_KINASE_DOM"/>
    <property type="match status" value="1"/>
</dbReference>
<keyword evidence="6" id="KW-0418">Kinase</keyword>
<feature type="region of interest" description="Disordered" evidence="11">
    <location>
        <begin position="298"/>
        <end position="331"/>
    </location>
</feature>
<evidence type="ECO:0000256" key="2">
    <source>
        <dbReference type="ARBA" id="ARBA00012513"/>
    </source>
</evidence>
<dbReference type="InterPro" id="IPR017441">
    <property type="entry name" value="Protein_kinase_ATP_BS"/>
</dbReference>
<evidence type="ECO:0000256" key="8">
    <source>
        <dbReference type="ARBA" id="ARBA00047899"/>
    </source>
</evidence>
<evidence type="ECO:0000256" key="5">
    <source>
        <dbReference type="ARBA" id="ARBA00022741"/>
    </source>
</evidence>
<dbReference type="FunFam" id="3.30.200.20:FF:000042">
    <property type="entry name" value="Aurora kinase A"/>
    <property type="match status" value="1"/>
</dbReference>
<feature type="compositionally biased region" description="Basic and acidic residues" evidence="11">
    <location>
        <begin position="298"/>
        <end position="311"/>
    </location>
</feature>
<evidence type="ECO:0000256" key="4">
    <source>
        <dbReference type="ARBA" id="ARBA00022679"/>
    </source>
</evidence>
<dbReference type="InterPro" id="IPR050629">
    <property type="entry name" value="STE20/SPS1-PAK"/>
</dbReference>
<comment type="similarity">
    <text evidence="1">Belongs to the protein kinase superfamily. STE Ser/Thr protein kinase family. STE20 subfamily.</text>
</comment>